<dbReference type="GO" id="GO:0030288">
    <property type="term" value="C:outer membrane-bounded periplasmic space"/>
    <property type="evidence" value="ECO:0007669"/>
    <property type="project" value="TreeGrafter"/>
</dbReference>
<dbReference type="Gene3D" id="3.90.55.10">
    <property type="entry name" value="Dimethylsulfoxide Reductase, domain 3"/>
    <property type="match status" value="1"/>
</dbReference>
<comment type="caution">
    <text evidence="8">The sequence shown here is derived from an EMBL/GenBank/DDBJ whole genome shotgun (WGS) entry which is preliminary data.</text>
</comment>
<reference evidence="8" key="1">
    <citation type="submission" date="2022-03" db="EMBL/GenBank/DDBJ databases">
        <title>Genomic Encyclopedia of Type Strains, Phase III (KMG-III): the genomes of soil and plant-associated and newly described type strains.</title>
        <authorList>
            <person name="Whitman W."/>
        </authorList>
    </citation>
    <scope>NUCLEOTIDE SEQUENCE</scope>
    <source>
        <strain evidence="8">ANL 6-2</strain>
    </source>
</reference>
<sequence>MSHEGTIVPHYTAAHWGIREVEGTELRHWSEDPFPSRIGLDQLHPHLQRLRVKRPAVRASWLRETSRGPNARDPQEPFVEVGWDFALDLIAGELERVRGRHGNQAIFGGSYGWSSAGRFHHAQSQLHRFLNVIGGYVRHVDTYSLGAASVMMPHVVMPMSKLMVQQSTWPVIAKHTRLFVSFGGVPLKSTQVSPGGVGKHRASEGMRSLHASGAKLVNIGPVGDTLECEGVEWIPIRPNTDVAVMLALAYVINEEGLHNVAFLRDYCVGFERFRASFTGEDGGAPCTPEWAESVSGMPAARIVTLARELVATRSLINMAWSLQRGSHGEQACHALIALASVVGQIGLPGGGFGFGYGSMNVIGSDGGSLRGPTLPQGRNLVSEFIPVARLSDMLLRPGETFTYNGETLQYPDIRLVYWAGGNPFHHHQDLNRLQKAWQRPEAIIVNEQYWTATARRADVVLPATLPLERDDLGYSAREGHLVAMRKVAAPLGAAKHDYEIFQELAERLGARNQFTEGLSASDWLRRLYGECREANPEAELPEFDDFWGQGMVMLDDDVEPQTLLEAYRRDPIAHSLETPSGRIELYSETVANFRLDDCPGYPSWIPPHEWLGSSSITPEVTFHLLSDQPARRLHSQLDASEYSLGGKIDGREPVDISSVDAQRLGVNTGDVVELWNDRGRCLAATRVTDSIRSGVLRLSTGAWLDLDSDGRDRHGNPNVLTLDVGTSSLAQGCAAHTCLVNLRGPIKNPPEVRAFDLPVLR</sequence>
<organism evidence="8 9">
    <name type="scientific">Natronocella acetinitrilica</name>
    <dbReference type="NCBI Taxonomy" id="414046"/>
    <lineage>
        <taxon>Bacteria</taxon>
        <taxon>Pseudomonadati</taxon>
        <taxon>Pseudomonadota</taxon>
        <taxon>Gammaproteobacteria</taxon>
        <taxon>Chromatiales</taxon>
        <taxon>Ectothiorhodospiraceae</taxon>
        <taxon>Natronocella</taxon>
    </lineage>
</organism>
<evidence type="ECO:0000313" key="9">
    <source>
        <dbReference type="Proteomes" id="UP001205843"/>
    </source>
</evidence>
<dbReference type="Gene3D" id="3.40.228.10">
    <property type="entry name" value="Dimethylsulfoxide Reductase, domain 2"/>
    <property type="match status" value="1"/>
</dbReference>
<proteinExistence type="inferred from homology"/>
<dbReference type="GO" id="GO:0043546">
    <property type="term" value="F:molybdopterin cofactor binding"/>
    <property type="evidence" value="ECO:0007669"/>
    <property type="project" value="InterPro"/>
</dbReference>
<evidence type="ECO:0000313" key="8">
    <source>
        <dbReference type="EMBL" id="MCP1677172.1"/>
    </source>
</evidence>
<dbReference type="RefSeq" id="WP_253485392.1">
    <property type="nucleotide sequence ID" value="NZ_JALJXV010000015.1"/>
</dbReference>
<dbReference type="InterPro" id="IPR009010">
    <property type="entry name" value="Asp_de-COase-like_dom_sf"/>
</dbReference>
<dbReference type="EMBL" id="JALJXV010000015">
    <property type="protein sequence ID" value="MCP1677172.1"/>
    <property type="molecule type" value="Genomic_DNA"/>
</dbReference>
<dbReference type="Proteomes" id="UP001205843">
    <property type="component" value="Unassembled WGS sequence"/>
</dbReference>
<dbReference type="SUPFAM" id="SSF53706">
    <property type="entry name" value="Formate dehydrogenase/DMSO reductase, domains 1-3"/>
    <property type="match status" value="1"/>
</dbReference>
<keyword evidence="9" id="KW-1185">Reference proteome</keyword>
<evidence type="ECO:0000256" key="2">
    <source>
        <dbReference type="ARBA" id="ARBA00010312"/>
    </source>
</evidence>
<dbReference type="InterPro" id="IPR006656">
    <property type="entry name" value="Mopterin_OxRdtase"/>
</dbReference>
<dbReference type="GO" id="GO:0030151">
    <property type="term" value="F:molybdenum ion binding"/>
    <property type="evidence" value="ECO:0007669"/>
    <property type="project" value="TreeGrafter"/>
</dbReference>
<dbReference type="InterPro" id="IPR006657">
    <property type="entry name" value="MoPterin_dinucl-bd_dom"/>
</dbReference>
<dbReference type="PANTHER" id="PTHR43742:SF10">
    <property type="entry name" value="TRIMETHYLAMINE-N-OXIDE REDUCTASE 2"/>
    <property type="match status" value="1"/>
</dbReference>
<keyword evidence="4" id="KW-0479">Metal-binding</keyword>
<comment type="similarity">
    <text evidence="2">Belongs to the prokaryotic molybdopterin-containing oxidoreductase family.</text>
</comment>
<keyword evidence="5 8" id="KW-0560">Oxidoreductase</keyword>
<feature type="domain" description="Molybdopterin dinucleotide-binding" evidence="7">
    <location>
        <begin position="622"/>
        <end position="738"/>
    </location>
</feature>
<accession>A0AAE3GBD3</accession>
<feature type="domain" description="Molybdopterin oxidoreductase" evidence="6">
    <location>
        <begin position="51"/>
        <end position="507"/>
    </location>
</feature>
<gene>
    <name evidence="8" type="ORF">J2T57_004349</name>
</gene>
<dbReference type="PANTHER" id="PTHR43742">
    <property type="entry name" value="TRIMETHYLAMINE-N-OXIDE REDUCTASE"/>
    <property type="match status" value="1"/>
</dbReference>
<dbReference type="GO" id="GO:0009055">
    <property type="term" value="F:electron transfer activity"/>
    <property type="evidence" value="ECO:0007669"/>
    <property type="project" value="TreeGrafter"/>
</dbReference>
<dbReference type="GO" id="GO:0016491">
    <property type="term" value="F:oxidoreductase activity"/>
    <property type="evidence" value="ECO:0007669"/>
    <property type="project" value="UniProtKB-KW"/>
</dbReference>
<dbReference type="Gene3D" id="2.40.40.20">
    <property type="match status" value="1"/>
</dbReference>
<dbReference type="EC" id="1.-.-.-" evidence="8"/>
<name>A0AAE3GBD3_9GAMM</name>
<protein>
    <submittedName>
        <fullName evidence="8">Biotin/methionine sulfoxide reductase</fullName>
        <ecNumber evidence="8">1.-.-.-</ecNumber>
    </submittedName>
</protein>
<evidence type="ECO:0000256" key="4">
    <source>
        <dbReference type="ARBA" id="ARBA00022723"/>
    </source>
</evidence>
<keyword evidence="3" id="KW-0500">Molybdenum</keyword>
<comment type="cofactor">
    <cofactor evidence="1">
        <name>Mo-bis(molybdopterin guanine dinucleotide)</name>
        <dbReference type="ChEBI" id="CHEBI:60539"/>
    </cofactor>
</comment>
<evidence type="ECO:0000259" key="7">
    <source>
        <dbReference type="Pfam" id="PF01568"/>
    </source>
</evidence>
<dbReference type="InterPro" id="IPR050612">
    <property type="entry name" value="Prok_Mopterin_Oxidored"/>
</dbReference>
<evidence type="ECO:0000256" key="3">
    <source>
        <dbReference type="ARBA" id="ARBA00022505"/>
    </source>
</evidence>
<evidence type="ECO:0000259" key="6">
    <source>
        <dbReference type="Pfam" id="PF00384"/>
    </source>
</evidence>
<evidence type="ECO:0000256" key="1">
    <source>
        <dbReference type="ARBA" id="ARBA00001942"/>
    </source>
</evidence>
<dbReference type="Gene3D" id="3.40.50.740">
    <property type="match status" value="1"/>
</dbReference>
<dbReference type="Pfam" id="PF01568">
    <property type="entry name" value="Molydop_binding"/>
    <property type="match status" value="1"/>
</dbReference>
<evidence type="ECO:0000256" key="5">
    <source>
        <dbReference type="ARBA" id="ARBA00023002"/>
    </source>
</evidence>
<dbReference type="AlphaFoldDB" id="A0AAE3GBD3"/>
<dbReference type="Pfam" id="PF00384">
    <property type="entry name" value="Molybdopterin"/>
    <property type="match status" value="1"/>
</dbReference>
<dbReference type="SUPFAM" id="SSF50692">
    <property type="entry name" value="ADC-like"/>
    <property type="match status" value="1"/>
</dbReference>
<dbReference type="GO" id="GO:0009061">
    <property type="term" value="P:anaerobic respiration"/>
    <property type="evidence" value="ECO:0007669"/>
    <property type="project" value="TreeGrafter"/>
</dbReference>